<evidence type="ECO:0000313" key="3">
    <source>
        <dbReference type="EMBL" id="WZN64567.1"/>
    </source>
</evidence>
<accession>A0AAX4PDY1</accession>
<evidence type="ECO:0000256" key="1">
    <source>
        <dbReference type="SAM" id="SignalP"/>
    </source>
</evidence>
<evidence type="ECO:0000259" key="2">
    <source>
        <dbReference type="Pfam" id="PF13579"/>
    </source>
</evidence>
<proteinExistence type="predicted"/>
<dbReference type="AlphaFoldDB" id="A0AAX4PDY1"/>
<dbReference type="Gene3D" id="3.40.50.2000">
    <property type="entry name" value="Glycogen Phosphorylase B"/>
    <property type="match status" value="2"/>
</dbReference>
<dbReference type="SUPFAM" id="SSF53448">
    <property type="entry name" value="Nucleotide-diphospho-sugar transferases"/>
    <property type="match status" value="1"/>
</dbReference>
<dbReference type="EMBL" id="CP151510">
    <property type="protein sequence ID" value="WZN64567.1"/>
    <property type="molecule type" value="Genomic_DNA"/>
</dbReference>
<dbReference type="SUPFAM" id="SSF53756">
    <property type="entry name" value="UDP-Glycosyltransferase/glycogen phosphorylase"/>
    <property type="match status" value="1"/>
</dbReference>
<feature type="signal peptide" evidence="1">
    <location>
        <begin position="1"/>
        <end position="31"/>
    </location>
</feature>
<name>A0AAX4PDY1_9CHLO</name>
<dbReference type="PANTHER" id="PTHR12526">
    <property type="entry name" value="GLYCOSYLTRANSFERASE"/>
    <property type="match status" value="1"/>
</dbReference>
<feature type="chain" id="PRO_5043365736" evidence="1">
    <location>
        <begin position="32"/>
        <end position="766"/>
    </location>
</feature>
<keyword evidence="4" id="KW-1185">Reference proteome</keyword>
<dbReference type="InterPro" id="IPR029044">
    <property type="entry name" value="Nucleotide-diphossugar_trans"/>
</dbReference>
<evidence type="ECO:0000313" key="4">
    <source>
        <dbReference type="Proteomes" id="UP001472866"/>
    </source>
</evidence>
<dbReference type="CDD" id="cd03801">
    <property type="entry name" value="GT4_PimA-like"/>
    <property type="match status" value="1"/>
</dbReference>
<keyword evidence="1" id="KW-0732">Signal</keyword>
<dbReference type="PANTHER" id="PTHR12526:SF638">
    <property type="entry name" value="SPORE COAT PROTEIN SA"/>
    <property type="match status" value="1"/>
</dbReference>
<organism evidence="3 4">
    <name type="scientific">Chloropicon roscoffensis</name>
    <dbReference type="NCBI Taxonomy" id="1461544"/>
    <lineage>
        <taxon>Eukaryota</taxon>
        <taxon>Viridiplantae</taxon>
        <taxon>Chlorophyta</taxon>
        <taxon>Chloropicophyceae</taxon>
        <taxon>Chloropicales</taxon>
        <taxon>Chloropicaceae</taxon>
        <taxon>Chloropicon</taxon>
    </lineage>
</organism>
<dbReference type="Pfam" id="PF13692">
    <property type="entry name" value="Glyco_trans_1_4"/>
    <property type="match status" value="1"/>
</dbReference>
<dbReference type="Pfam" id="PF13579">
    <property type="entry name" value="Glyco_trans_4_4"/>
    <property type="match status" value="1"/>
</dbReference>
<sequence>MTAAWVSRAPLAAAVLCLALVLTAAPASARAQDVGVDGDDGVKAGLPVLTLGEWKGSSEKPRVAIVASEFSGIVPNGGVGTFYTALARELSSAGHNVTLLYTQGTRSHSSLGDFGYWRDHYASQGVDLVPVAHAPHYGSSYHASVSFRAFLELSRLHDASPFDVIHFPDWQGHGYYSVLAKRLGIGLEGAVTCVMTHGPLRWARLGNGESLYDPSDLECDFLERSTIRLADVLVSPSRYLIRWIKDKGWAVPEGSVHVQPYLTPNTGGGEGEGRKVAGSNPVDEIVFFGRWEARKGVRTFCDAVGGLVAVMAERGDLDTELKVTFMGSDRGTIEGIGARAYVESCVSDWRAIAEPSPISRVSLLSDLDSRQAHDYLRGRNCVAVLPSLFENSPLSVFELIEMGVPFFASDAGGIPELIHPSSLRGGTVFEAGSSSELRDRLETALATPARDLVVRGAHDKGEVRRQWVEWHEGVAAGGTCEAAPGGEVDPQEVPPKALSLCLVLRGSSEANAVTLRSLAAQESRPNEVLLWESSSEGGSFLVESGFPEPRKLDLGAAGLGENFHSSANNACARQASGTHVGFLRSGQVLMRGGLGSLWGAAAGAGADLTTSFMSLYAAPRGALQDLDTSAVADSFLLPSRKGIKTFNFVFLGSAALPGLYQNAYGGPVVVARRREFLECGGFDETLAEGYSVWEFYSECVEKGMSLEVVPRGLYLTPAAEGYTRPRGAEGAVGRVLGSRLESMAPQTREAVLKMRPESIKLIAGLA</sequence>
<dbReference type="InterPro" id="IPR028098">
    <property type="entry name" value="Glyco_trans_4-like_N"/>
</dbReference>
<feature type="domain" description="Glycosyltransferase subfamily 4-like N-terminal" evidence="2">
    <location>
        <begin position="77"/>
        <end position="260"/>
    </location>
</feature>
<reference evidence="3 4" key="1">
    <citation type="submission" date="2024-03" db="EMBL/GenBank/DDBJ databases">
        <title>Complete genome sequence of the green alga Chloropicon roscoffensis RCC1871.</title>
        <authorList>
            <person name="Lemieux C."/>
            <person name="Pombert J.-F."/>
            <person name="Otis C."/>
            <person name="Turmel M."/>
        </authorList>
    </citation>
    <scope>NUCLEOTIDE SEQUENCE [LARGE SCALE GENOMIC DNA]</scope>
    <source>
        <strain evidence="3 4">RCC1871</strain>
    </source>
</reference>
<dbReference type="GO" id="GO:0016757">
    <property type="term" value="F:glycosyltransferase activity"/>
    <property type="evidence" value="ECO:0007669"/>
    <property type="project" value="TreeGrafter"/>
</dbReference>
<dbReference type="Proteomes" id="UP001472866">
    <property type="component" value="Chromosome 10"/>
</dbReference>
<gene>
    <name evidence="3" type="ORF">HKI87_10g61240</name>
</gene>
<protein>
    <submittedName>
        <fullName evidence="3">GT4 glycosyltransferase</fullName>
    </submittedName>
</protein>